<feature type="domain" description="HYR" evidence="2">
    <location>
        <begin position="359"/>
        <end position="444"/>
    </location>
</feature>
<dbReference type="PANTHER" id="PTHR24273">
    <property type="entry name" value="FI04643P-RELATED"/>
    <property type="match status" value="1"/>
</dbReference>
<gene>
    <name evidence="3" type="ORF">HOLleu_06527</name>
</gene>
<evidence type="ECO:0000313" key="3">
    <source>
        <dbReference type="EMBL" id="KAJ8047507.1"/>
    </source>
</evidence>
<accession>A0A9Q1CL11</accession>
<dbReference type="PANTHER" id="PTHR24273:SF32">
    <property type="entry name" value="HYALIN"/>
    <property type="match status" value="1"/>
</dbReference>
<reference evidence="3" key="1">
    <citation type="submission" date="2021-10" db="EMBL/GenBank/DDBJ databases">
        <title>Tropical sea cucumber genome reveals ecological adaptation and Cuvierian tubules defense mechanism.</title>
        <authorList>
            <person name="Chen T."/>
        </authorList>
    </citation>
    <scope>NUCLEOTIDE SEQUENCE</scope>
    <source>
        <strain evidence="3">Nanhai2018</strain>
        <tissue evidence="3">Muscle</tissue>
    </source>
</reference>
<comment type="caution">
    <text evidence="3">The sequence shown here is derived from an EMBL/GenBank/DDBJ whole genome shotgun (WGS) entry which is preliminary data.</text>
</comment>
<evidence type="ECO:0000313" key="4">
    <source>
        <dbReference type="Proteomes" id="UP001152320"/>
    </source>
</evidence>
<organism evidence="3 4">
    <name type="scientific">Holothuria leucospilota</name>
    <name type="common">Black long sea cucumber</name>
    <name type="synonym">Mertensiothuria leucospilota</name>
    <dbReference type="NCBI Taxonomy" id="206669"/>
    <lineage>
        <taxon>Eukaryota</taxon>
        <taxon>Metazoa</taxon>
        <taxon>Echinodermata</taxon>
        <taxon>Eleutherozoa</taxon>
        <taxon>Echinozoa</taxon>
        <taxon>Holothuroidea</taxon>
        <taxon>Aspidochirotacea</taxon>
        <taxon>Aspidochirotida</taxon>
        <taxon>Holothuriidae</taxon>
        <taxon>Holothuria</taxon>
    </lineage>
</organism>
<feature type="domain" description="HYR" evidence="2">
    <location>
        <begin position="189"/>
        <end position="274"/>
    </location>
</feature>
<dbReference type="InterPro" id="IPR003410">
    <property type="entry name" value="HYR_dom"/>
</dbReference>
<keyword evidence="4" id="KW-1185">Reference proteome</keyword>
<evidence type="ECO:0000256" key="1">
    <source>
        <dbReference type="ARBA" id="ARBA00022737"/>
    </source>
</evidence>
<evidence type="ECO:0000259" key="2">
    <source>
        <dbReference type="PROSITE" id="PS50825"/>
    </source>
</evidence>
<dbReference type="EMBL" id="JAIZAY010000002">
    <property type="protein sequence ID" value="KAJ8047507.1"/>
    <property type="molecule type" value="Genomic_DNA"/>
</dbReference>
<protein>
    <submittedName>
        <fullName evidence="3">Hyalin</fullName>
    </submittedName>
</protein>
<dbReference type="OrthoDB" id="6515930at2759"/>
<proteinExistence type="predicted"/>
<dbReference type="Proteomes" id="UP001152320">
    <property type="component" value="Chromosome 2"/>
</dbReference>
<name>A0A9Q1CL11_HOLLE</name>
<dbReference type="Pfam" id="PF02494">
    <property type="entry name" value="HYR"/>
    <property type="match status" value="4"/>
</dbReference>
<feature type="domain" description="HYR" evidence="2">
    <location>
        <begin position="24"/>
        <end position="104"/>
    </location>
</feature>
<dbReference type="PROSITE" id="PS50825">
    <property type="entry name" value="HYR"/>
    <property type="match status" value="3"/>
</dbReference>
<sequence>MMTIVFPFLRNPWIQIFYWIFIFTGGPGPVISSCPGNIVQPSNSSTAVVFVSWDQPVGSGTEDTGNQASANGFFGVGPNPTAVTYRYSLAGLTNGCTFTVLVPDTGNTAPNPPNCPTTPVNVTTIPGATTATNTFGPFTCTDVEQGAILAQCDPMSGSQFSVGSNAVTCDCTDNGGLANACTFIVIVKAGNTQPGPPNCPDTGVTVTQYGESTSARATFGPFVCSDAEQGSIPATCNPASGSTFNIGGNYAVTCTCTDDGGLQNSCNFFVNVSAGNTQPGLPNCPDTGVTVTTVGGSTSARATFGPFVCSDAEQGSILAICIPASGSIFNIGGNNAVTCTCTDNGGLQNSCNFFVNVVAGNTQPGPPNCPDTGVTITTVGGSTPAVATYGPFVCSDAEQGSILATCNPGSGSTFNIGGNNAVTCTCTDNGGLQNSCNFFVNVAAISLAGNTQPDPPNCPNNGVTVFTVEASQTAVATYGPFFCSDNDV</sequence>
<dbReference type="AlphaFoldDB" id="A0A9Q1CL11"/>
<keyword evidence="1" id="KW-0677">Repeat</keyword>